<evidence type="ECO:0000313" key="3">
    <source>
        <dbReference type="Proteomes" id="UP000215335"/>
    </source>
</evidence>
<feature type="compositionally biased region" description="Basic and acidic residues" evidence="1">
    <location>
        <begin position="93"/>
        <end position="106"/>
    </location>
</feature>
<evidence type="ECO:0000256" key="1">
    <source>
        <dbReference type="SAM" id="MobiDB-lite"/>
    </source>
</evidence>
<proteinExistence type="predicted"/>
<evidence type="ECO:0000313" key="2">
    <source>
        <dbReference type="EMBL" id="OXU23933.1"/>
    </source>
</evidence>
<dbReference type="EMBL" id="NNAY01001452">
    <property type="protein sequence ID" value="OXU23933.1"/>
    <property type="molecule type" value="Genomic_DNA"/>
</dbReference>
<feature type="compositionally biased region" description="Basic and acidic residues" evidence="1">
    <location>
        <begin position="1"/>
        <end position="54"/>
    </location>
</feature>
<feature type="region of interest" description="Disordered" evidence="1">
    <location>
        <begin position="1"/>
        <end position="115"/>
    </location>
</feature>
<dbReference type="Proteomes" id="UP000215335">
    <property type="component" value="Unassembled WGS sequence"/>
</dbReference>
<gene>
    <name evidence="2" type="ORF">TSAR_009699</name>
</gene>
<keyword evidence="3" id="KW-1185">Reference proteome</keyword>
<accession>A0A232F052</accession>
<organism evidence="2 3">
    <name type="scientific">Trichomalopsis sarcophagae</name>
    <dbReference type="NCBI Taxonomy" id="543379"/>
    <lineage>
        <taxon>Eukaryota</taxon>
        <taxon>Metazoa</taxon>
        <taxon>Ecdysozoa</taxon>
        <taxon>Arthropoda</taxon>
        <taxon>Hexapoda</taxon>
        <taxon>Insecta</taxon>
        <taxon>Pterygota</taxon>
        <taxon>Neoptera</taxon>
        <taxon>Endopterygota</taxon>
        <taxon>Hymenoptera</taxon>
        <taxon>Apocrita</taxon>
        <taxon>Proctotrupomorpha</taxon>
        <taxon>Chalcidoidea</taxon>
        <taxon>Pteromalidae</taxon>
        <taxon>Pteromalinae</taxon>
        <taxon>Trichomalopsis</taxon>
    </lineage>
</organism>
<name>A0A232F052_9HYME</name>
<comment type="caution">
    <text evidence="2">The sequence shown here is derived from an EMBL/GenBank/DDBJ whole genome shotgun (WGS) entry which is preliminary data.</text>
</comment>
<reference evidence="2 3" key="1">
    <citation type="journal article" date="2017" name="Curr. Biol.">
        <title>The Evolution of Venom by Co-option of Single-Copy Genes.</title>
        <authorList>
            <person name="Martinson E.O."/>
            <person name="Mrinalini"/>
            <person name="Kelkar Y.D."/>
            <person name="Chang C.H."/>
            <person name="Werren J.H."/>
        </authorList>
    </citation>
    <scope>NUCLEOTIDE SEQUENCE [LARGE SCALE GENOMIC DNA]</scope>
    <source>
        <strain evidence="2 3">Alberta</strain>
        <tissue evidence="2">Whole body</tissue>
    </source>
</reference>
<protein>
    <submittedName>
        <fullName evidence="2">Uncharacterized protein</fullName>
    </submittedName>
</protein>
<dbReference type="AlphaFoldDB" id="A0A232F052"/>
<sequence length="115" mass="13757">MNRKIEEGLKSTEGRLKEEGEERKRIRRECKEAREKEEETREMEKKECEIESLEKGSLLKGQLGDETEDELGTRSQGEDEEEDARRTKKVIRRRGEEGNRQDEKWKSTRSRWTTK</sequence>